<name>A0A0E9VCU0_ANGAN</name>
<evidence type="ECO:0000313" key="1">
    <source>
        <dbReference type="EMBL" id="JAH75867.1"/>
    </source>
</evidence>
<reference evidence="1" key="1">
    <citation type="submission" date="2014-11" db="EMBL/GenBank/DDBJ databases">
        <authorList>
            <person name="Amaro Gonzalez C."/>
        </authorList>
    </citation>
    <scope>NUCLEOTIDE SEQUENCE</scope>
</reference>
<reference evidence="1" key="2">
    <citation type="journal article" date="2015" name="Fish Shellfish Immunol.">
        <title>Early steps in the European eel (Anguilla anguilla)-Vibrio vulnificus interaction in the gills: Role of the RtxA13 toxin.</title>
        <authorList>
            <person name="Callol A."/>
            <person name="Pajuelo D."/>
            <person name="Ebbesson L."/>
            <person name="Teles M."/>
            <person name="MacKenzie S."/>
            <person name="Amaro C."/>
        </authorList>
    </citation>
    <scope>NUCLEOTIDE SEQUENCE</scope>
</reference>
<protein>
    <submittedName>
        <fullName evidence="1">Uncharacterized protein</fullName>
    </submittedName>
</protein>
<proteinExistence type="predicted"/>
<dbReference type="EMBL" id="GBXM01058232">
    <property type="protein sequence ID" value="JAH50345.1"/>
    <property type="molecule type" value="Transcribed_RNA"/>
</dbReference>
<dbReference type="AlphaFoldDB" id="A0A0E9VCU0"/>
<organism evidence="1">
    <name type="scientific">Anguilla anguilla</name>
    <name type="common">European freshwater eel</name>
    <name type="synonym">Muraena anguilla</name>
    <dbReference type="NCBI Taxonomy" id="7936"/>
    <lineage>
        <taxon>Eukaryota</taxon>
        <taxon>Metazoa</taxon>
        <taxon>Chordata</taxon>
        <taxon>Craniata</taxon>
        <taxon>Vertebrata</taxon>
        <taxon>Euteleostomi</taxon>
        <taxon>Actinopterygii</taxon>
        <taxon>Neopterygii</taxon>
        <taxon>Teleostei</taxon>
        <taxon>Anguilliformes</taxon>
        <taxon>Anguillidae</taxon>
        <taxon>Anguilla</taxon>
    </lineage>
</organism>
<sequence length="41" mass="4644">MDIHTTQKCLWGWEPCSEILIENKTHTPSSVSVIISQECKA</sequence>
<dbReference type="EMBL" id="GBXM01032710">
    <property type="protein sequence ID" value="JAH75867.1"/>
    <property type="molecule type" value="Transcribed_RNA"/>
</dbReference>
<accession>A0A0E9VCU0</accession>